<dbReference type="Proteomes" id="UP000006545">
    <property type="component" value="Chromosome"/>
</dbReference>
<dbReference type="Pfam" id="PF00011">
    <property type="entry name" value="HSP20"/>
    <property type="match status" value="1"/>
</dbReference>
<dbReference type="OrthoDB" id="9814487at2"/>
<dbReference type="eggNOG" id="COG0071">
    <property type="taxonomic scope" value="Bacteria"/>
</dbReference>
<dbReference type="InterPro" id="IPR008978">
    <property type="entry name" value="HSP20-like_chaperone"/>
</dbReference>
<proteinExistence type="inferred from homology"/>
<keyword evidence="4" id="KW-0346">Stress response</keyword>
<gene>
    <name evidence="4" type="ordered locus">Poras_0808</name>
</gene>
<accession>F4KK28</accession>
<dbReference type="CDD" id="cd06464">
    <property type="entry name" value="ACD_sHsps-like"/>
    <property type="match status" value="1"/>
</dbReference>
<evidence type="ECO:0000256" key="1">
    <source>
        <dbReference type="PROSITE-ProRule" id="PRU00285"/>
    </source>
</evidence>
<dbReference type="STRING" id="879243.Poras_0808"/>
<evidence type="ECO:0000256" key="2">
    <source>
        <dbReference type="RuleBase" id="RU003616"/>
    </source>
</evidence>
<sequence length="143" mass="16838">MTLSRRDNNWMPALWSDLLDNNWMIRPNATAPAINVLETPNEFCVELAAPGMKREDFNIEINEEHDLVISMERHHEEEQHDNEQSRYLRREFSYSKFEQTLILPDNVDEERIQARMADGVLTLSIPKISEEDQQKARRSIAIE</sequence>
<reference evidence="5" key="1">
    <citation type="submission" date="2011-04" db="EMBL/GenBank/DDBJ databases">
        <title>The complete genome of Porphyromonas asaccharolytica DSM 20707.</title>
        <authorList>
            <person name="Lucas S."/>
            <person name="Han J."/>
            <person name="Lapidus A."/>
            <person name="Bruce D."/>
            <person name="Goodwin L."/>
            <person name="Pitluck S."/>
            <person name="Peters L."/>
            <person name="Kyrpides N."/>
            <person name="Mavromatis K."/>
            <person name="Ivanova N."/>
            <person name="Ovchinnikova G."/>
            <person name="Pagani I."/>
            <person name="Lu M."/>
            <person name="Detter J.C."/>
            <person name="Tapia R."/>
            <person name="Han C."/>
            <person name="Land M."/>
            <person name="Hauser L."/>
            <person name="Markowitz V."/>
            <person name="Cheng J.-F."/>
            <person name="Hugenholtz P."/>
            <person name="Woyke T."/>
            <person name="Wu D."/>
            <person name="Gronow S."/>
            <person name="Wellnitz S."/>
            <person name="Brambilla E."/>
            <person name="Klenk H.-P."/>
            <person name="Eisen J.A."/>
        </authorList>
    </citation>
    <scope>NUCLEOTIDE SEQUENCE [LARGE SCALE GENOMIC DNA]</scope>
    <source>
        <strain evidence="5">ATCC 25260 / DSM 20707 / VPI 4198</strain>
    </source>
</reference>
<dbReference type="InterPro" id="IPR031107">
    <property type="entry name" value="Small_HSP"/>
</dbReference>
<dbReference type="RefSeq" id="WP_013760263.1">
    <property type="nucleotide sequence ID" value="NC_015501.1"/>
</dbReference>
<dbReference type="HOGENOM" id="CLU_046737_8_4_10"/>
<dbReference type="AlphaFoldDB" id="F4KK28"/>
<protein>
    <submittedName>
        <fullName evidence="4">Heat shock protein Hsp20</fullName>
    </submittedName>
</protein>
<feature type="domain" description="SHSP" evidence="3">
    <location>
        <begin position="24"/>
        <end position="143"/>
    </location>
</feature>
<dbReference type="InterPro" id="IPR002068">
    <property type="entry name" value="A-crystallin/Hsp20_dom"/>
</dbReference>
<keyword evidence="5" id="KW-1185">Reference proteome</keyword>
<dbReference type="PANTHER" id="PTHR11527">
    <property type="entry name" value="HEAT-SHOCK PROTEIN 20 FAMILY MEMBER"/>
    <property type="match status" value="1"/>
</dbReference>
<organism evidence="4 5">
    <name type="scientific">Porphyromonas asaccharolytica (strain ATCC 25260 / DSM 20707 / BCRC 10618 / CCUG 7834 / JCM 6326 / LMG 13178 / VPI 4198 / B440)</name>
    <name type="common">Bacteroides asaccharolyticus</name>
    <dbReference type="NCBI Taxonomy" id="879243"/>
    <lineage>
        <taxon>Bacteria</taxon>
        <taxon>Pseudomonadati</taxon>
        <taxon>Bacteroidota</taxon>
        <taxon>Bacteroidia</taxon>
        <taxon>Bacteroidales</taxon>
        <taxon>Porphyromonadaceae</taxon>
        <taxon>Porphyromonas</taxon>
    </lineage>
</organism>
<evidence type="ECO:0000313" key="5">
    <source>
        <dbReference type="Proteomes" id="UP000006545"/>
    </source>
</evidence>
<dbReference type="EMBL" id="CP002689">
    <property type="protein sequence ID" value="AEE12753.1"/>
    <property type="molecule type" value="Genomic_DNA"/>
</dbReference>
<dbReference type="KEGG" id="pah:Poras_0808"/>
<evidence type="ECO:0000313" key="4">
    <source>
        <dbReference type="EMBL" id="AEE12753.1"/>
    </source>
</evidence>
<evidence type="ECO:0000259" key="3">
    <source>
        <dbReference type="PROSITE" id="PS01031"/>
    </source>
</evidence>
<dbReference type="SUPFAM" id="SSF49764">
    <property type="entry name" value="HSP20-like chaperones"/>
    <property type="match status" value="1"/>
</dbReference>
<dbReference type="PROSITE" id="PS01031">
    <property type="entry name" value="SHSP"/>
    <property type="match status" value="1"/>
</dbReference>
<comment type="similarity">
    <text evidence="1 2">Belongs to the small heat shock protein (HSP20) family.</text>
</comment>
<name>F4KK28_PORAD</name>
<dbReference type="Gene3D" id="2.60.40.790">
    <property type="match status" value="1"/>
</dbReference>